<reference evidence="1 2" key="1">
    <citation type="submission" date="2024-10" db="EMBL/GenBank/DDBJ databases">
        <title>The Natural Products Discovery Center: Release of the First 8490 Sequenced Strains for Exploring Actinobacteria Biosynthetic Diversity.</title>
        <authorList>
            <person name="Kalkreuter E."/>
            <person name="Kautsar S.A."/>
            <person name="Yang D."/>
            <person name="Bader C.D."/>
            <person name="Teijaro C.N."/>
            <person name="Fluegel L."/>
            <person name="Davis C.M."/>
            <person name="Simpson J.R."/>
            <person name="Lauterbach L."/>
            <person name="Steele A.D."/>
            <person name="Gui C."/>
            <person name="Meng S."/>
            <person name="Li G."/>
            <person name="Viehrig K."/>
            <person name="Ye F."/>
            <person name="Su P."/>
            <person name="Kiefer A.F."/>
            <person name="Nichols A."/>
            <person name="Cepeda A.J."/>
            <person name="Yan W."/>
            <person name="Fan B."/>
            <person name="Jiang Y."/>
            <person name="Adhikari A."/>
            <person name="Zheng C.-J."/>
            <person name="Schuster L."/>
            <person name="Cowan T.M."/>
            <person name="Smanski M.J."/>
            <person name="Chevrette M.G."/>
            <person name="De Carvalho L.P.S."/>
            <person name="Shen B."/>
        </authorList>
    </citation>
    <scope>NUCLEOTIDE SEQUENCE [LARGE SCALE GENOMIC DNA]</scope>
    <source>
        <strain evidence="1 2">NPDC012540</strain>
    </source>
</reference>
<evidence type="ECO:0000313" key="2">
    <source>
        <dbReference type="Proteomes" id="UP001602322"/>
    </source>
</evidence>
<gene>
    <name evidence="1" type="ORF">ACFY8O_25140</name>
</gene>
<comment type="caution">
    <text evidence="1">The sequence shown here is derived from an EMBL/GenBank/DDBJ whole genome shotgun (WGS) entry which is preliminary data.</text>
</comment>
<dbReference type="Proteomes" id="UP001602322">
    <property type="component" value="Unassembled WGS sequence"/>
</dbReference>
<sequence>MLSTTMLAAPRNIAARRPAPAQLTVESLDSVMDDSAVAFTYCILQDDADSTCRDAQAGQRRQ</sequence>
<organism evidence="1 2">
    <name type="scientific">Streptomyces argenteolus</name>
    <dbReference type="NCBI Taxonomy" id="67274"/>
    <lineage>
        <taxon>Bacteria</taxon>
        <taxon>Bacillati</taxon>
        <taxon>Actinomycetota</taxon>
        <taxon>Actinomycetes</taxon>
        <taxon>Kitasatosporales</taxon>
        <taxon>Streptomycetaceae</taxon>
        <taxon>Streptomyces</taxon>
    </lineage>
</organism>
<dbReference type="RefSeq" id="WP_387905958.1">
    <property type="nucleotide sequence ID" value="NZ_JBIBEG010000007.1"/>
</dbReference>
<keyword evidence="2" id="KW-1185">Reference proteome</keyword>
<accession>A0ABW6XBR5</accession>
<name>A0ABW6XBR5_9ACTN</name>
<protein>
    <submittedName>
        <fullName evidence="1">Uncharacterized protein</fullName>
    </submittedName>
</protein>
<dbReference type="EMBL" id="JBIBEG010000007">
    <property type="protein sequence ID" value="MFF5899183.1"/>
    <property type="molecule type" value="Genomic_DNA"/>
</dbReference>
<proteinExistence type="predicted"/>
<evidence type="ECO:0000313" key="1">
    <source>
        <dbReference type="EMBL" id="MFF5899183.1"/>
    </source>
</evidence>